<keyword evidence="4 5" id="KW-0472">Membrane</keyword>
<evidence type="ECO:0000256" key="3">
    <source>
        <dbReference type="ARBA" id="ARBA00022989"/>
    </source>
</evidence>
<keyword evidence="2 5" id="KW-0812">Transmembrane</keyword>
<sequence length="68" mass="7403">MKSKVTAGILAILLGGIGAHKFYLGKPGMGILYLVFCWAIIPSIIGIIEGVLYLTKTEQEFQNKYVTA</sequence>
<evidence type="ECO:0000256" key="2">
    <source>
        <dbReference type="ARBA" id="ARBA00022692"/>
    </source>
</evidence>
<accession>A0ABX0JAL3</accession>
<evidence type="ECO:0000259" key="6">
    <source>
        <dbReference type="Pfam" id="PF05154"/>
    </source>
</evidence>
<evidence type="ECO:0000256" key="5">
    <source>
        <dbReference type="SAM" id="Phobius"/>
    </source>
</evidence>
<keyword evidence="3 5" id="KW-1133">Transmembrane helix</keyword>
<protein>
    <submittedName>
        <fullName evidence="7">TM2 domain-containing protein</fullName>
    </submittedName>
</protein>
<gene>
    <name evidence="7" type="ORF">G9U52_18940</name>
</gene>
<feature type="domain" description="TM2" evidence="6">
    <location>
        <begin position="2"/>
        <end position="50"/>
    </location>
</feature>
<reference evidence="7" key="1">
    <citation type="submission" date="2020-03" db="EMBL/GenBank/DDBJ databases">
        <title>Draft sequencing of Paenibacilllus sp. S3N08.</title>
        <authorList>
            <person name="Kim D.-U."/>
        </authorList>
    </citation>
    <scope>NUCLEOTIDE SEQUENCE</scope>
    <source>
        <strain evidence="7">S3N08</strain>
    </source>
</reference>
<dbReference type="InterPro" id="IPR007829">
    <property type="entry name" value="TM2"/>
</dbReference>
<evidence type="ECO:0000256" key="1">
    <source>
        <dbReference type="ARBA" id="ARBA00004141"/>
    </source>
</evidence>
<feature type="transmembrane region" description="Helical" evidence="5">
    <location>
        <begin position="29"/>
        <end position="54"/>
    </location>
</feature>
<evidence type="ECO:0000256" key="4">
    <source>
        <dbReference type="ARBA" id="ARBA00023136"/>
    </source>
</evidence>
<dbReference type="Proteomes" id="UP001165962">
    <property type="component" value="Unassembled WGS sequence"/>
</dbReference>
<comment type="caution">
    <text evidence="7">The sequence shown here is derived from an EMBL/GenBank/DDBJ whole genome shotgun (WGS) entry which is preliminary data.</text>
</comment>
<proteinExistence type="predicted"/>
<comment type="subcellular location">
    <subcellularLocation>
        <location evidence="1">Membrane</location>
        <topology evidence="1">Multi-pass membrane protein</topology>
    </subcellularLocation>
</comment>
<dbReference type="Pfam" id="PF05154">
    <property type="entry name" value="TM2"/>
    <property type="match status" value="1"/>
</dbReference>
<evidence type="ECO:0000313" key="7">
    <source>
        <dbReference type="EMBL" id="NHN31917.1"/>
    </source>
</evidence>
<dbReference type="RefSeq" id="WP_166152195.1">
    <property type="nucleotide sequence ID" value="NZ_JAAOIW010000006.1"/>
</dbReference>
<dbReference type="EMBL" id="JAAOIW010000006">
    <property type="protein sequence ID" value="NHN31917.1"/>
    <property type="molecule type" value="Genomic_DNA"/>
</dbReference>
<name>A0ABX0JAL3_9BACL</name>
<organism evidence="7 8">
    <name type="scientific">Paenibacillus agricola</name>
    <dbReference type="NCBI Taxonomy" id="2716264"/>
    <lineage>
        <taxon>Bacteria</taxon>
        <taxon>Bacillati</taxon>
        <taxon>Bacillota</taxon>
        <taxon>Bacilli</taxon>
        <taxon>Bacillales</taxon>
        <taxon>Paenibacillaceae</taxon>
        <taxon>Paenibacillus</taxon>
    </lineage>
</organism>
<evidence type="ECO:0000313" key="8">
    <source>
        <dbReference type="Proteomes" id="UP001165962"/>
    </source>
</evidence>
<keyword evidence="8" id="KW-1185">Reference proteome</keyword>